<dbReference type="Proteomes" id="UP001595547">
    <property type="component" value="Unassembled WGS sequence"/>
</dbReference>
<protein>
    <recommendedName>
        <fullName evidence="4">Core-binding (CB) domain-containing protein</fullName>
    </recommendedName>
</protein>
<keyword evidence="1" id="KW-0238">DNA-binding</keyword>
<gene>
    <name evidence="2" type="ORF">ACFOGH_11085</name>
</gene>
<comment type="caution">
    <text evidence="2">The sequence shown here is derived from an EMBL/GenBank/DDBJ whole genome shotgun (WGS) entry which is preliminary data.</text>
</comment>
<evidence type="ECO:0000313" key="3">
    <source>
        <dbReference type="Proteomes" id="UP001595547"/>
    </source>
</evidence>
<dbReference type="RefSeq" id="WP_380073133.1">
    <property type="nucleotide sequence ID" value="NZ_JBHRTO010000001.1"/>
</dbReference>
<dbReference type="SUPFAM" id="SSF56349">
    <property type="entry name" value="DNA breaking-rejoining enzymes"/>
    <property type="match status" value="1"/>
</dbReference>
<sequence length="206" mass="23568">MFEGIDPRNVKREDEAMSVTLRQVANAYFARPGMLKESTRREMDRHIEQVFEKWKDRPIASLTEKECRKRFQEMATKGLRGKGPAPVQATIAFTTLRTLCNWAGNEYRKQDSSPIIAVNPVANLKADMKRHAGEPKDRRVELEHIGIFWNWLQETRGKTNERLARAGLCGCESVIAARCGSNNETPRECPMHAPRVRASAFSARRR</sequence>
<dbReference type="InterPro" id="IPR010998">
    <property type="entry name" value="Integrase_recombinase_N"/>
</dbReference>
<name>A0ABV7IYG0_9RHOB</name>
<evidence type="ECO:0000256" key="1">
    <source>
        <dbReference type="ARBA" id="ARBA00023125"/>
    </source>
</evidence>
<reference evidence="3" key="1">
    <citation type="journal article" date="2019" name="Int. J. Syst. Evol. Microbiol.">
        <title>The Global Catalogue of Microorganisms (GCM) 10K type strain sequencing project: providing services to taxonomists for standard genome sequencing and annotation.</title>
        <authorList>
            <consortium name="The Broad Institute Genomics Platform"/>
            <consortium name="The Broad Institute Genome Sequencing Center for Infectious Disease"/>
            <person name="Wu L."/>
            <person name="Ma J."/>
        </authorList>
    </citation>
    <scope>NUCLEOTIDE SEQUENCE [LARGE SCALE GENOMIC DNA]</scope>
    <source>
        <strain evidence="3">KCTC 52039</strain>
    </source>
</reference>
<keyword evidence="3" id="KW-1185">Reference proteome</keyword>
<organism evidence="2 3">
    <name type="scientific">Cypionkella sinensis</name>
    <dbReference type="NCBI Taxonomy" id="1756043"/>
    <lineage>
        <taxon>Bacteria</taxon>
        <taxon>Pseudomonadati</taxon>
        <taxon>Pseudomonadota</taxon>
        <taxon>Alphaproteobacteria</taxon>
        <taxon>Rhodobacterales</taxon>
        <taxon>Paracoccaceae</taxon>
        <taxon>Cypionkella</taxon>
    </lineage>
</organism>
<dbReference type="Gene3D" id="1.10.150.130">
    <property type="match status" value="1"/>
</dbReference>
<evidence type="ECO:0000313" key="2">
    <source>
        <dbReference type="EMBL" id="MFC3181535.1"/>
    </source>
</evidence>
<dbReference type="EMBL" id="JBHRTO010000001">
    <property type="protein sequence ID" value="MFC3181535.1"/>
    <property type="molecule type" value="Genomic_DNA"/>
</dbReference>
<dbReference type="InterPro" id="IPR011010">
    <property type="entry name" value="DNA_brk_join_enz"/>
</dbReference>
<proteinExistence type="predicted"/>
<evidence type="ECO:0008006" key="4">
    <source>
        <dbReference type="Google" id="ProtNLM"/>
    </source>
</evidence>
<accession>A0ABV7IYG0</accession>